<reference evidence="3" key="1">
    <citation type="submission" date="2013-09" db="EMBL/GenBank/DDBJ databases">
        <title>The Genome Sequence of Anopheles maculatus species B.</title>
        <authorList>
            <consortium name="The Broad Institute Genomics Platform"/>
            <person name="Neafsey D.E."/>
            <person name="Besansky N."/>
            <person name="Howell P."/>
            <person name="Walton C."/>
            <person name="Young S.K."/>
            <person name="Zeng Q."/>
            <person name="Gargeya S."/>
            <person name="Fitzgerald M."/>
            <person name="Haas B."/>
            <person name="Abouelleil A."/>
            <person name="Allen A.W."/>
            <person name="Alvarado L."/>
            <person name="Arachchi H.M."/>
            <person name="Berlin A.M."/>
            <person name="Chapman S.B."/>
            <person name="Gainer-Dewar J."/>
            <person name="Goldberg J."/>
            <person name="Griggs A."/>
            <person name="Gujja S."/>
            <person name="Hansen M."/>
            <person name="Howarth C."/>
            <person name="Imamovic A."/>
            <person name="Ireland A."/>
            <person name="Larimer J."/>
            <person name="McCowan C."/>
            <person name="Murphy C."/>
            <person name="Pearson M."/>
            <person name="Poon T.W."/>
            <person name="Priest M."/>
            <person name="Roberts A."/>
            <person name="Saif S."/>
            <person name="Shea T."/>
            <person name="Sisk P."/>
            <person name="Sykes S."/>
            <person name="Wortman J."/>
            <person name="Nusbaum C."/>
            <person name="Birren B."/>
        </authorList>
    </citation>
    <scope>NUCLEOTIDE SEQUENCE [LARGE SCALE GENOMIC DNA]</scope>
    <source>
        <strain evidence="3">maculatus3</strain>
    </source>
</reference>
<accession>A0A182SAI2</accession>
<protein>
    <submittedName>
        <fullName evidence="2">Uncharacterized protein</fullName>
    </submittedName>
</protein>
<evidence type="ECO:0000256" key="1">
    <source>
        <dbReference type="SAM" id="MobiDB-lite"/>
    </source>
</evidence>
<dbReference type="AlphaFoldDB" id="A0A182SAI2"/>
<evidence type="ECO:0000313" key="3">
    <source>
        <dbReference type="Proteomes" id="UP000075901"/>
    </source>
</evidence>
<keyword evidence="3" id="KW-1185">Reference proteome</keyword>
<dbReference type="EnsemblMetazoa" id="AMAM002914-RA">
    <property type="protein sequence ID" value="AMAM002914-PA"/>
    <property type="gene ID" value="AMAM002914"/>
</dbReference>
<sequence>MPKVAEVALLLSRCFSPGGLFDGATEDAELAFQYAVEAVNNEKLSYSNYQLEAQAVQVKYGDQFDVSKKLCRLLKVSVYRSCTSSSKQNKQADSRFKKVGMRGYSK</sequence>
<reference evidence="2" key="2">
    <citation type="submission" date="2020-05" db="UniProtKB">
        <authorList>
            <consortium name="EnsemblMetazoa"/>
        </authorList>
    </citation>
    <scope>IDENTIFICATION</scope>
    <source>
        <strain evidence="2">maculatus3</strain>
    </source>
</reference>
<proteinExistence type="predicted"/>
<feature type="compositionally biased region" description="Basic residues" evidence="1">
    <location>
        <begin position="97"/>
        <end position="106"/>
    </location>
</feature>
<name>A0A182SAI2_9DIPT</name>
<dbReference type="Proteomes" id="UP000075901">
    <property type="component" value="Unassembled WGS sequence"/>
</dbReference>
<feature type="region of interest" description="Disordered" evidence="1">
    <location>
        <begin position="83"/>
        <end position="106"/>
    </location>
</feature>
<dbReference type="VEuPathDB" id="VectorBase:AMAM002914"/>
<evidence type="ECO:0000313" key="2">
    <source>
        <dbReference type="EnsemblMetazoa" id="AMAM002914-PA"/>
    </source>
</evidence>
<organism evidence="2 3">
    <name type="scientific">Anopheles maculatus</name>
    <dbReference type="NCBI Taxonomy" id="74869"/>
    <lineage>
        <taxon>Eukaryota</taxon>
        <taxon>Metazoa</taxon>
        <taxon>Ecdysozoa</taxon>
        <taxon>Arthropoda</taxon>
        <taxon>Hexapoda</taxon>
        <taxon>Insecta</taxon>
        <taxon>Pterygota</taxon>
        <taxon>Neoptera</taxon>
        <taxon>Endopterygota</taxon>
        <taxon>Diptera</taxon>
        <taxon>Nematocera</taxon>
        <taxon>Culicoidea</taxon>
        <taxon>Culicidae</taxon>
        <taxon>Anophelinae</taxon>
        <taxon>Anopheles</taxon>
        <taxon>Anopheles maculatus group</taxon>
    </lineage>
</organism>
<dbReference type="Gene3D" id="3.40.50.2300">
    <property type="match status" value="1"/>
</dbReference>